<dbReference type="Gene3D" id="3.40.50.2000">
    <property type="entry name" value="Glycogen Phosphorylase B"/>
    <property type="match status" value="2"/>
</dbReference>
<dbReference type="Proteomes" id="UP001273768">
    <property type="component" value="Unassembled WGS sequence"/>
</dbReference>
<proteinExistence type="predicted"/>
<sequence>MSSVAIILGTRPEIIKMSPIIREYERRGEDYFILHTGQHYSYSMDKIFFEQLHLPEARYNLNVGSGLQGEQTGKMLGQIERVLIDEEPHAVLVQGDTNTVLAGALAAVKLHIPVGHVEAGLRSNDRRMPEEINRIMADHASDYLFAPTEESRQNLVHEGIPDGKIFVCGNTVVDALFQNLSISEETIDPLSELGVRRGDYFLVTAHRQENVDDARGLGNILKGLERIATEYAVPVIYPMHPRTRKMMEQFGLQAGAIRCIDPIDYLSFLQLEKHAALILTDSGGVQEEACILRVPCATLRENTERPETVSAGANILVGTGPEAIVEGARTMMERERTWENPYGDGTAGKQIVEVLDAEDKFAAESGQS</sequence>
<feature type="domain" description="UDP-N-acetylglucosamine 2-epimerase" evidence="1">
    <location>
        <begin position="25"/>
        <end position="355"/>
    </location>
</feature>
<dbReference type="EMBL" id="JABFFQ010000003">
    <property type="protein sequence ID" value="MDV4342678.1"/>
    <property type="molecule type" value="Genomic_DNA"/>
</dbReference>
<dbReference type="Pfam" id="PF02350">
    <property type="entry name" value="Epimerase_2"/>
    <property type="match status" value="1"/>
</dbReference>
<reference evidence="2 3" key="1">
    <citation type="submission" date="2020-05" db="EMBL/GenBank/DDBJ databases">
        <title>Isolation and characterization of methanoarchaea from a cold seep at offshore SW Taiwan.</title>
        <authorList>
            <person name="Chen Y.-W."/>
            <person name="Chen S.-C."/>
            <person name="Lai M.-C."/>
        </authorList>
    </citation>
    <scope>NUCLEOTIDE SEQUENCE [LARGE SCALE GENOMIC DNA]</scope>
    <source>
        <strain evidence="2 3">YWC-01</strain>
    </source>
</reference>
<dbReference type="InterPro" id="IPR029767">
    <property type="entry name" value="WecB-like"/>
</dbReference>
<evidence type="ECO:0000313" key="3">
    <source>
        <dbReference type="Proteomes" id="UP001273768"/>
    </source>
</evidence>
<accession>A0ABU3Z1J9</accession>
<evidence type="ECO:0000313" key="2">
    <source>
        <dbReference type="EMBL" id="MDV4342678.1"/>
    </source>
</evidence>
<organism evidence="2 3">
    <name type="scientific">Methanoculleus nereidis</name>
    <dbReference type="NCBI Taxonomy" id="2735141"/>
    <lineage>
        <taxon>Archaea</taxon>
        <taxon>Methanobacteriati</taxon>
        <taxon>Methanobacteriota</taxon>
        <taxon>Stenosarchaea group</taxon>
        <taxon>Methanomicrobia</taxon>
        <taxon>Methanomicrobiales</taxon>
        <taxon>Methanomicrobiaceae</taxon>
        <taxon>Methanoculleus</taxon>
    </lineage>
</organism>
<keyword evidence="3" id="KW-1185">Reference proteome</keyword>
<comment type="caution">
    <text evidence="2">The sequence shown here is derived from an EMBL/GenBank/DDBJ whole genome shotgun (WGS) entry which is preliminary data.</text>
</comment>
<keyword evidence="2" id="KW-0413">Isomerase</keyword>
<dbReference type="EC" id="5.1.3.14" evidence="2"/>
<dbReference type="RefSeq" id="WP_317295864.1">
    <property type="nucleotide sequence ID" value="NZ_JABFFQ010000003.1"/>
</dbReference>
<protein>
    <submittedName>
        <fullName evidence="2">UDP-N-acetylglucosamine 2-epimerase (Non-hydrolyzing)</fullName>
        <ecNumber evidence="2">5.1.3.14</ecNumber>
    </submittedName>
</protein>
<dbReference type="NCBIfam" id="TIGR00236">
    <property type="entry name" value="wecB"/>
    <property type="match status" value="1"/>
</dbReference>
<dbReference type="SUPFAM" id="SSF53756">
    <property type="entry name" value="UDP-Glycosyltransferase/glycogen phosphorylase"/>
    <property type="match status" value="1"/>
</dbReference>
<name>A0ABU3Z1J9_9EURY</name>
<dbReference type="PANTHER" id="PTHR43174:SF1">
    <property type="entry name" value="UDP-N-ACETYLGLUCOSAMINE 2-EPIMERASE"/>
    <property type="match status" value="1"/>
</dbReference>
<dbReference type="CDD" id="cd03786">
    <property type="entry name" value="GTB_UDP-GlcNAc_2-Epimerase"/>
    <property type="match status" value="1"/>
</dbReference>
<evidence type="ECO:0000259" key="1">
    <source>
        <dbReference type="Pfam" id="PF02350"/>
    </source>
</evidence>
<dbReference type="GO" id="GO:0008761">
    <property type="term" value="F:UDP-N-acetylglucosamine 2-epimerase activity"/>
    <property type="evidence" value="ECO:0007669"/>
    <property type="project" value="UniProtKB-EC"/>
</dbReference>
<dbReference type="InterPro" id="IPR003331">
    <property type="entry name" value="UDP_GlcNAc_Epimerase_2_dom"/>
</dbReference>
<dbReference type="PANTHER" id="PTHR43174">
    <property type="entry name" value="UDP-N-ACETYLGLUCOSAMINE 2-EPIMERASE"/>
    <property type="match status" value="1"/>
</dbReference>
<gene>
    <name evidence="2" type="primary">wecB</name>
    <name evidence="2" type="ORF">HL657_05725</name>
</gene>